<keyword evidence="2" id="KW-1185">Reference proteome</keyword>
<reference evidence="1 2" key="1">
    <citation type="submission" date="2018-03" db="EMBL/GenBank/DDBJ databases">
        <authorList>
            <person name="Guldener U."/>
        </authorList>
    </citation>
    <scope>NUCLEOTIDE SEQUENCE [LARGE SCALE GENOMIC DNA]</scope>
    <source>
        <strain evidence="1 2">NBRC100155</strain>
    </source>
</reference>
<evidence type="ECO:0000313" key="1">
    <source>
        <dbReference type="EMBL" id="SPO25633.1"/>
    </source>
</evidence>
<gene>
    <name evidence="1" type="ORF">UTRI_02998</name>
</gene>
<organism evidence="1 2">
    <name type="scientific">Ustilago trichophora</name>
    <dbReference type="NCBI Taxonomy" id="86804"/>
    <lineage>
        <taxon>Eukaryota</taxon>
        <taxon>Fungi</taxon>
        <taxon>Dikarya</taxon>
        <taxon>Basidiomycota</taxon>
        <taxon>Ustilaginomycotina</taxon>
        <taxon>Ustilaginomycetes</taxon>
        <taxon>Ustilaginales</taxon>
        <taxon>Ustilaginaceae</taxon>
        <taxon>Ustilago</taxon>
    </lineage>
</organism>
<proteinExistence type="predicted"/>
<sequence length="406" mass="46707">MTYIPVPGGTSQADQKRIKRLQYSLASINAKTYTLDKQYKVMEKDRQAKCSWTLPIITGQAITSFDDCKNTVYTHNISLQDSKTGNVFLQRFCPATESAASSMTKSYSKGATLFRKVMETAKCKKHKADTRQTVDQQQHFPHYHFGIWYDKMMVSLTLLEETQQPGREEGRQAVAEFCIWFKEFTRKFVLPIIKNGHSGLCDTFRSELQERMDVHFPWAEKQVDDLDRYCHPLYSTISPLTLLEETQQPGREEGRQAVAEFCIWFKEFTRKFVLPIIKNGHSGLCDTFRSELQERMDVHFPWAEKQVDDLDRYCHPLYSTISPFLGFSSNVHKDVKDADVSILVNLGQHALLQLPEYGIAVELQPQDIVMFLSNSVEHLTVQHPAHVKARSDPGELGLGFRVRVRV</sequence>
<protein>
    <submittedName>
        <fullName evidence="1">Uncharacterized protein</fullName>
    </submittedName>
</protein>
<dbReference type="EMBL" id="OOIN01000012">
    <property type="protein sequence ID" value="SPO25633.1"/>
    <property type="molecule type" value="Genomic_DNA"/>
</dbReference>
<dbReference type="AlphaFoldDB" id="A0A5C3E4J2"/>
<dbReference type="Gene3D" id="3.60.130.30">
    <property type="match status" value="1"/>
</dbReference>
<accession>A0A5C3E4J2</accession>
<evidence type="ECO:0000313" key="2">
    <source>
        <dbReference type="Proteomes" id="UP000324022"/>
    </source>
</evidence>
<name>A0A5C3E4J2_9BASI</name>
<dbReference type="Proteomes" id="UP000324022">
    <property type="component" value="Unassembled WGS sequence"/>
</dbReference>
<dbReference type="OrthoDB" id="2555528at2759"/>